<name>A0A0B0I7B9_9BACI</name>
<dbReference type="GO" id="GO:0010468">
    <property type="term" value="P:regulation of gene expression"/>
    <property type="evidence" value="ECO:0007669"/>
    <property type="project" value="InterPro"/>
</dbReference>
<reference evidence="1 2" key="1">
    <citation type="submission" date="2014-09" db="EMBL/GenBank/DDBJ databases">
        <title>Genome sequencing and annotation of Bacillus Okhensis strain Kh10-101T.</title>
        <authorList>
            <person name="Prakash J.S."/>
        </authorList>
    </citation>
    <scope>NUCLEOTIDE SEQUENCE [LARGE SCALE GENOMIC DNA]</scope>
    <source>
        <strain evidence="2">Kh10-101T</strain>
    </source>
</reference>
<evidence type="ECO:0000313" key="1">
    <source>
        <dbReference type="EMBL" id="KHF38333.1"/>
    </source>
</evidence>
<dbReference type="STRING" id="333138.LQ50_22040"/>
<gene>
    <name evidence="1" type="ORF">LQ50_22040</name>
</gene>
<dbReference type="InterPro" id="IPR020115">
    <property type="entry name" value="Fin"/>
</dbReference>
<accession>A0A0B0I7B9</accession>
<dbReference type="RefSeq" id="WP_034633044.1">
    <property type="nucleotide sequence ID" value="NZ_JRJU01000043.1"/>
</dbReference>
<proteinExistence type="predicted"/>
<evidence type="ECO:0000313" key="2">
    <source>
        <dbReference type="Proteomes" id="UP000030832"/>
    </source>
</evidence>
<sequence>MTIHYHCRHCKTKLGAIDQQMQSESLGFQHLTNAERTDMVTYHSNGDMHVHAICEDCHEALTRNPDLYELDHLIQ</sequence>
<dbReference type="Proteomes" id="UP000030832">
    <property type="component" value="Unassembled WGS sequence"/>
</dbReference>
<dbReference type="Pfam" id="PF10955">
    <property type="entry name" value="Fin"/>
    <property type="match status" value="1"/>
</dbReference>
<dbReference type="EMBL" id="JRJU01000043">
    <property type="protein sequence ID" value="KHF38333.1"/>
    <property type="molecule type" value="Genomic_DNA"/>
</dbReference>
<protein>
    <submittedName>
        <fullName evidence="1">Peptide ABC transporter permease</fullName>
    </submittedName>
</protein>
<dbReference type="AlphaFoldDB" id="A0A0B0I7B9"/>
<organism evidence="1 2">
    <name type="scientific">Halalkalibacter okhensis</name>
    <dbReference type="NCBI Taxonomy" id="333138"/>
    <lineage>
        <taxon>Bacteria</taxon>
        <taxon>Bacillati</taxon>
        <taxon>Bacillota</taxon>
        <taxon>Bacilli</taxon>
        <taxon>Bacillales</taxon>
        <taxon>Bacillaceae</taxon>
        <taxon>Halalkalibacter</taxon>
    </lineage>
</organism>
<keyword evidence="2" id="KW-1185">Reference proteome</keyword>
<comment type="caution">
    <text evidence="1">The sequence shown here is derived from an EMBL/GenBank/DDBJ whole genome shotgun (WGS) entry which is preliminary data.</text>
</comment>
<dbReference type="OrthoDB" id="2084556at2"/>
<dbReference type="eggNOG" id="ENOG5033CVR">
    <property type="taxonomic scope" value="Bacteria"/>
</dbReference>